<evidence type="ECO:0000313" key="3">
    <source>
        <dbReference type="Proteomes" id="UP001302949"/>
    </source>
</evidence>
<protein>
    <submittedName>
        <fullName evidence="2">Outer membrane beta-barrel protein</fullName>
    </submittedName>
</protein>
<gene>
    <name evidence="2" type="ORF">VB248_21430</name>
</gene>
<name>A0ABU5QFV3_9BACT</name>
<evidence type="ECO:0000259" key="1">
    <source>
        <dbReference type="Pfam" id="PF13568"/>
    </source>
</evidence>
<organism evidence="2 3">
    <name type="scientific">Arcicella rigui</name>
    <dbReference type="NCBI Taxonomy" id="797020"/>
    <lineage>
        <taxon>Bacteria</taxon>
        <taxon>Pseudomonadati</taxon>
        <taxon>Bacteroidota</taxon>
        <taxon>Cytophagia</taxon>
        <taxon>Cytophagales</taxon>
        <taxon>Flectobacillaceae</taxon>
        <taxon>Arcicella</taxon>
    </lineage>
</organism>
<evidence type="ECO:0000313" key="2">
    <source>
        <dbReference type="EMBL" id="MEA5141731.1"/>
    </source>
</evidence>
<dbReference type="Proteomes" id="UP001302949">
    <property type="component" value="Unassembled WGS sequence"/>
</dbReference>
<dbReference type="RefSeq" id="WP_323298885.1">
    <property type="nucleotide sequence ID" value="NZ_JAYFUM010000031.1"/>
</dbReference>
<comment type="caution">
    <text evidence="2">The sequence shown here is derived from an EMBL/GenBank/DDBJ whole genome shotgun (WGS) entry which is preliminary data.</text>
</comment>
<reference evidence="2 3" key="1">
    <citation type="submission" date="2023-12" db="EMBL/GenBank/DDBJ databases">
        <title>Novel species of the genus Arcicella isolated from rivers.</title>
        <authorList>
            <person name="Lu H."/>
        </authorList>
    </citation>
    <scope>NUCLEOTIDE SEQUENCE [LARGE SCALE GENOMIC DNA]</scope>
    <source>
        <strain evidence="2 3">KCTC 23307</strain>
    </source>
</reference>
<dbReference type="EMBL" id="JAYFUM010000031">
    <property type="protein sequence ID" value="MEA5141731.1"/>
    <property type="molecule type" value="Genomic_DNA"/>
</dbReference>
<feature type="domain" description="Outer membrane protein beta-barrel" evidence="1">
    <location>
        <begin position="37"/>
        <end position="231"/>
    </location>
</feature>
<keyword evidence="3" id="KW-1185">Reference proteome</keyword>
<accession>A0ABU5QFV3</accession>
<sequence length="255" mass="28533">MKKNAFLTLFILLLFLKGNAQSVRYDHRYNQLYEGFYKISIGFKFSPALSMNSLDASGDFKGLQSVSSKLGGSIGPIADLYLNETTALSTGLLYTLKRVDYALPDTISFYKQELFHQKPLSAEEKRNINAAFNLHCLQIPLTLKVFSDGLLSDCPAYLQFGGIFNLKVKESAINKGSNPIAQYQERLPEATAVFRPYHFSVMIGFGGETCLKGSNDSFFFGMQYQKGISKINNVDSFSNLITNNGMLMLDFGFKF</sequence>
<dbReference type="Pfam" id="PF13568">
    <property type="entry name" value="OMP_b-brl_2"/>
    <property type="match status" value="1"/>
</dbReference>
<dbReference type="InterPro" id="IPR025665">
    <property type="entry name" value="Beta-barrel_OMP_2"/>
</dbReference>
<proteinExistence type="predicted"/>